<dbReference type="InterPro" id="IPR008929">
    <property type="entry name" value="Chondroitin_lyas"/>
</dbReference>
<dbReference type="Gene3D" id="2.60.120.260">
    <property type="entry name" value="Galactose-binding domain-like"/>
    <property type="match status" value="1"/>
</dbReference>
<dbReference type="EMBL" id="ABVL01000004">
    <property type="protein sequence ID" value="EDY20619.1"/>
    <property type="molecule type" value="Genomic_DNA"/>
</dbReference>
<dbReference type="InterPro" id="IPR000772">
    <property type="entry name" value="Ricin_B_lectin"/>
</dbReference>
<gene>
    <name evidence="5" type="ORF">CfE428DRAFT_1816</name>
</gene>
<dbReference type="Gene3D" id="2.60.120.200">
    <property type="match status" value="1"/>
</dbReference>
<dbReference type="InterPro" id="IPR013783">
    <property type="entry name" value="Ig-like_fold"/>
</dbReference>
<name>B4CYS8_9BACT</name>
<feature type="domain" description="Fibronectin type-III" evidence="4">
    <location>
        <begin position="577"/>
        <end position="671"/>
    </location>
</feature>
<dbReference type="Pfam" id="PF14200">
    <property type="entry name" value="RicinB_lectin_2"/>
    <property type="match status" value="1"/>
</dbReference>
<dbReference type="InterPro" id="IPR036116">
    <property type="entry name" value="FN3_sf"/>
</dbReference>
<keyword evidence="5" id="KW-0430">Lectin</keyword>
<dbReference type="InterPro" id="IPR008979">
    <property type="entry name" value="Galactose-bd-like_sf"/>
</dbReference>
<dbReference type="SUPFAM" id="SSF50370">
    <property type="entry name" value="Ricin B-like lectins"/>
    <property type="match status" value="1"/>
</dbReference>
<dbReference type="SUPFAM" id="SSF49265">
    <property type="entry name" value="Fibronectin type III"/>
    <property type="match status" value="1"/>
</dbReference>
<sequence precursor="true">MKQKNSILTAVAFLLLLTLGLARAQAYTHPCIPATLDDMATLKASLNQEPWKSGYAALAADSHSSLNYTMQGPFATVTRNPDSNLNQWRSDMSAVDCLARMWYFTGNTAYAQKAHDILIAWANTQTSFGGQESGLDLGDYATSYAGGASILRGTWSGWTAADTAAVKNLFLNVYWPACSAAGNTVGPANKGSLNMKAGLAIAVFCADTTKFNHVIDLYRTVHSAGLLDSLATGELGETGRDQGHSFGELLSDAFIAEIAWKQGVDLYSELDNRLLACGEYYARNTLATDNPFVPFGTIDYNYYVNNADVGTYTANSSCMFLLQNAYKNREGLATPWMDRKIQSQPIDGGNWMYAKTADFTTATPAAANSFPAVSLASGGLTLTTLGTQTAGRSASYANGVWTLTGLGGGVWNDVGKNDDCQFAYQTMTGDCAMIAMVTSAQYSGTNNGKAGLMIRDNLINTVSQRAWIGIVPAATNLLESHQRGWTENWGGSGWDDRSQALPPGMPYWLKIERRGNLICTFTSQDGTSWASTICSYYANLPSTLYIGLFVCSGTASTSTATFANVAFTGGSGGLVTTPAAPATLFASGSSKAITVRWLPSFGATSYDLLRSTTSGSGYAVIASNLSTATTSYVDGSAAAGTAYYYVVQAKNSAGTSGNSPEFGAALLTPLVNIAFGGTASSSVTGAPSWEAPAQAFDSNPGSKWYNGNATNPGPTGWLRYDFGSGNAQVIKRYTVNSADVATRDPKDWQFQGSNDGSTWTTLDTQSGQTFADRSLQNIYNIGNTTAYRYYQLNVTANNGAGSLAIAELGLWSDTGRTIQDGTYRVVSRKSNKVLDLVNGGTADGTDAVQWGWSGGNSQKWTITHLGNGQYQVQGLASGKLLEVTNASTANGAIVQIWPSNNNNCQKWTITPAGDGAYRLLNVNSGKAADVSGGSTADGAAVIQWPYSGATNQLWQLSISP</sequence>
<dbReference type="CDD" id="cd00161">
    <property type="entry name" value="beta-trefoil_Ricin-like"/>
    <property type="match status" value="1"/>
</dbReference>
<dbReference type="SUPFAM" id="SSF49785">
    <property type="entry name" value="Galactose-binding domain-like"/>
    <property type="match status" value="1"/>
</dbReference>
<dbReference type="eggNOG" id="COG4733">
    <property type="taxonomic scope" value="Bacteria"/>
</dbReference>
<dbReference type="Proteomes" id="UP000005824">
    <property type="component" value="Unassembled WGS sequence"/>
</dbReference>
<dbReference type="Gene3D" id="2.60.40.10">
    <property type="entry name" value="Immunoglobulins"/>
    <property type="match status" value="1"/>
</dbReference>
<protein>
    <submittedName>
        <fullName evidence="5">Ricin B lectin</fullName>
    </submittedName>
</protein>
<reference evidence="5 6" key="1">
    <citation type="journal article" date="2011" name="J. Bacteriol.">
        <title>Genome sequence of Chthoniobacter flavus Ellin428, an aerobic heterotrophic soil bacterium.</title>
        <authorList>
            <person name="Kant R."/>
            <person name="van Passel M.W."/>
            <person name="Palva A."/>
            <person name="Lucas S."/>
            <person name="Lapidus A."/>
            <person name="Glavina Del Rio T."/>
            <person name="Dalin E."/>
            <person name="Tice H."/>
            <person name="Bruce D."/>
            <person name="Goodwin L."/>
            <person name="Pitluck S."/>
            <person name="Larimer F.W."/>
            <person name="Land M.L."/>
            <person name="Hauser L."/>
            <person name="Sangwan P."/>
            <person name="de Vos W.M."/>
            <person name="Janssen P.H."/>
            <person name="Smidt H."/>
        </authorList>
    </citation>
    <scope>NUCLEOTIDE SEQUENCE [LARGE SCALE GENOMIC DNA]</scope>
    <source>
        <strain evidence="5 6">Ellin428</strain>
    </source>
</reference>
<proteinExistence type="predicted"/>
<dbReference type="eggNOG" id="COG5498">
    <property type="taxonomic scope" value="Bacteria"/>
</dbReference>
<dbReference type="PROSITE" id="PS50231">
    <property type="entry name" value="RICIN_B_LECTIN"/>
    <property type="match status" value="1"/>
</dbReference>
<dbReference type="InParanoid" id="B4CYS8"/>
<feature type="chain" id="PRO_5002802910" evidence="3">
    <location>
        <begin position="25"/>
        <end position="960"/>
    </location>
</feature>
<dbReference type="Pfam" id="PF00754">
    <property type="entry name" value="F5_F8_type_C"/>
    <property type="match status" value="1"/>
</dbReference>
<dbReference type="Pfam" id="PF05426">
    <property type="entry name" value="Alginate_lyase"/>
    <property type="match status" value="1"/>
</dbReference>
<evidence type="ECO:0000256" key="2">
    <source>
        <dbReference type="ARBA" id="ARBA00023239"/>
    </source>
</evidence>
<evidence type="ECO:0000313" key="5">
    <source>
        <dbReference type="EMBL" id="EDY20619.1"/>
    </source>
</evidence>
<evidence type="ECO:0000313" key="6">
    <source>
        <dbReference type="Proteomes" id="UP000005824"/>
    </source>
</evidence>
<dbReference type="CDD" id="cd00063">
    <property type="entry name" value="FN3"/>
    <property type="match status" value="1"/>
</dbReference>
<dbReference type="Gene3D" id="1.50.10.100">
    <property type="entry name" value="Chondroitin AC/alginate lyase"/>
    <property type="match status" value="1"/>
</dbReference>
<dbReference type="STRING" id="497964.CfE428DRAFT_1816"/>
<keyword evidence="1 3" id="KW-0732">Signal</keyword>
<evidence type="ECO:0000259" key="4">
    <source>
        <dbReference type="PROSITE" id="PS50853"/>
    </source>
</evidence>
<evidence type="ECO:0000256" key="3">
    <source>
        <dbReference type="SAM" id="SignalP"/>
    </source>
</evidence>
<dbReference type="Gene3D" id="2.80.10.50">
    <property type="match status" value="3"/>
</dbReference>
<accession>B4CYS8</accession>
<comment type="caution">
    <text evidence="5">The sequence shown here is derived from an EMBL/GenBank/DDBJ whole genome shotgun (WGS) entry which is preliminary data.</text>
</comment>
<dbReference type="InterPro" id="IPR003961">
    <property type="entry name" value="FN3_dom"/>
</dbReference>
<keyword evidence="2" id="KW-0456">Lyase</keyword>
<organism evidence="5 6">
    <name type="scientific">Chthoniobacter flavus Ellin428</name>
    <dbReference type="NCBI Taxonomy" id="497964"/>
    <lineage>
        <taxon>Bacteria</taxon>
        <taxon>Pseudomonadati</taxon>
        <taxon>Verrucomicrobiota</taxon>
        <taxon>Spartobacteria</taxon>
        <taxon>Chthoniobacterales</taxon>
        <taxon>Chthoniobacteraceae</taxon>
        <taxon>Chthoniobacter</taxon>
    </lineage>
</organism>
<feature type="signal peptide" evidence="3">
    <location>
        <begin position="1"/>
        <end position="24"/>
    </location>
</feature>
<dbReference type="InterPro" id="IPR035992">
    <property type="entry name" value="Ricin_B-like_lectins"/>
</dbReference>
<dbReference type="AlphaFoldDB" id="B4CYS8"/>
<evidence type="ECO:0000256" key="1">
    <source>
        <dbReference type="ARBA" id="ARBA00022729"/>
    </source>
</evidence>
<dbReference type="GO" id="GO:0016829">
    <property type="term" value="F:lyase activity"/>
    <property type="evidence" value="ECO:0007669"/>
    <property type="project" value="UniProtKB-KW"/>
</dbReference>
<dbReference type="GO" id="GO:0030246">
    <property type="term" value="F:carbohydrate binding"/>
    <property type="evidence" value="ECO:0007669"/>
    <property type="project" value="UniProtKB-KW"/>
</dbReference>
<dbReference type="InterPro" id="IPR000421">
    <property type="entry name" value="FA58C"/>
</dbReference>
<dbReference type="PROSITE" id="PS50853">
    <property type="entry name" value="FN3"/>
    <property type="match status" value="1"/>
</dbReference>
<dbReference type="GO" id="GO:0042597">
    <property type="term" value="C:periplasmic space"/>
    <property type="evidence" value="ECO:0007669"/>
    <property type="project" value="InterPro"/>
</dbReference>
<dbReference type="InterPro" id="IPR008397">
    <property type="entry name" value="Alginate_lyase_dom"/>
</dbReference>
<dbReference type="SMART" id="SM00458">
    <property type="entry name" value="RICIN"/>
    <property type="match status" value="1"/>
</dbReference>
<dbReference type="SUPFAM" id="SSF48230">
    <property type="entry name" value="Chondroitin AC/alginate lyase"/>
    <property type="match status" value="1"/>
</dbReference>
<dbReference type="SMART" id="SM00060">
    <property type="entry name" value="FN3"/>
    <property type="match status" value="2"/>
</dbReference>
<keyword evidence="6" id="KW-1185">Reference proteome</keyword>